<keyword evidence="2" id="KW-1185">Reference proteome</keyword>
<gene>
    <name evidence="1" type="ORF">EVAR_58884_1</name>
</gene>
<reference evidence="1 2" key="1">
    <citation type="journal article" date="2019" name="Commun. Biol.">
        <title>The bagworm genome reveals a unique fibroin gene that provides high tensile strength.</title>
        <authorList>
            <person name="Kono N."/>
            <person name="Nakamura H."/>
            <person name="Ohtoshi R."/>
            <person name="Tomita M."/>
            <person name="Numata K."/>
            <person name="Arakawa K."/>
        </authorList>
    </citation>
    <scope>NUCLEOTIDE SEQUENCE [LARGE SCALE GENOMIC DNA]</scope>
</reference>
<dbReference type="Proteomes" id="UP000299102">
    <property type="component" value="Unassembled WGS sequence"/>
</dbReference>
<dbReference type="PANTHER" id="PTHR37162:SF1">
    <property type="entry name" value="BED-TYPE DOMAIN-CONTAINING PROTEIN"/>
    <property type="match status" value="1"/>
</dbReference>
<evidence type="ECO:0000313" key="1">
    <source>
        <dbReference type="EMBL" id="GBP84661.1"/>
    </source>
</evidence>
<name>A0A4C1Z764_EUMVA</name>
<dbReference type="EMBL" id="BGZK01001692">
    <property type="protein sequence ID" value="GBP84661.1"/>
    <property type="molecule type" value="Genomic_DNA"/>
</dbReference>
<accession>A0A4C1Z764</accession>
<dbReference type="STRING" id="151549.A0A4C1Z764"/>
<proteinExistence type="predicted"/>
<comment type="caution">
    <text evidence="1">The sequence shown here is derived from an EMBL/GenBank/DDBJ whole genome shotgun (WGS) entry which is preliminary data.</text>
</comment>
<dbReference type="PANTHER" id="PTHR37162">
    <property type="entry name" value="HAT FAMILY DIMERISATION DOMAINCONTAINING PROTEIN-RELATED"/>
    <property type="match status" value="1"/>
</dbReference>
<protein>
    <submittedName>
        <fullName evidence="1">Uncharacterized protein</fullName>
    </submittedName>
</protein>
<sequence length="291" mass="33850">MDHLSDLMADIFPDSAIATNFEMKHSKLQAVITNVLGVAEKESLVSDLKCHKFSVLVDERTDIVVDRLLEQWDALRLYFDSKWLDDCECREIHRRLNDPIIKAYYYFLSWMLPTFTNTNAYFQSENTVITEMHNKMRDLYRDLVTLVMKPECIRDDKLDKIDPTNENLYMNIQDIYLGLGVRKQFSLPEVANNVNAIQEFQTNCIKFITMALIGIRKRYSLHDQLLQAISTLNPEACVSHERPNSLAHFFTLLPRITPKSLDDEQQLDYQWRSLASFSQVKLGLNNPSGVF</sequence>
<organism evidence="1 2">
    <name type="scientific">Eumeta variegata</name>
    <name type="common">Bagworm moth</name>
    <name type="synonym">Eumeta japonica</name>
    <dbReference type="NCBI Taxonomy" id="151549"/>
    <lineage>
        <taxon>Eukaryota</taxon>
        <taxon>Metazoa</taxon>
        <taxon>Ecdysozoa</taxon>
        <taxon>Arthropoda</taxon>
        <taxon>Hexapoda</taxon>
        <taxon>Insecta</taxon>
        <taxon>Pterygota</taxon>
        <taxon>Neoptera</taxon>
        <taxon>Endopterygota</taxon>
        <taxon>Lepidoptera</taxon>
        <taxon>Glossata</taxon>
        <taxon>Ditrysia</taxon>
        <taxon>Tineoidea</taxon>
        <taxon>Psychidae</taxon>
        <taxon>Oiketicinae</taxon>
        <taxon>Eumeta</taxon>
    </lineage>
</organism>
<dbReference type="AlphaFoldDB" id="A0A4C1Z764"/>
<dbReference type="OrthoDB" id="10023262at2759"/>
<evidence type="ECO:0000313" key="2">
    <source>
        <dbReference type="Proteomes" id="UP000299102"/>
    </source>
</evidence>